<feature type="region of interest" description="Disordered" evidence="2">
    <location>
        <begin position="1"/>
        <end position="25"/>
    </location>
</feature>
<feature type="coiled-coil region" evidence="1">
    <location>
        <begin position="117"/>
        <end position="144"/>
    </location>
</feature>
<dbReference type="EMBL" id="JAJSOW010000003">
    <property type="protein sequence ID" value="KAI9195172.1"/>
    <property type="molecule type" value="Genomic_DNA"/>
</dbReference>
<gene>
    <name evidence="3" type="ORF">LWI28_012399</name>
</gene>
<accession>A0AAD5JKE6</accession>
<evidence type="ECO:0000313" key="4">
    <source>
        <dbReference type="Proteomes" id="UP001064489"/>
    </source>
</evidence>
<sequence>MGARKVAKTTEGTSASDPPHPKKKITIEVGTTPHFMGVKLDDIAKKDVDDQGTIKNLILRELCSKNMRDRPSVVHPYLPSKQQAFEEKLKQCDVTKATLRRSLASAETRASVATNNVSELASNNGQLEENLAKVKQRCAELEQIVVLADLAVADHEAKARTAKETLATSQQSML</sequence>
<evidence type="ECO:0000256" key="1">
    <source>
        <dbReference type="SAM" id="Coils"/>
    </source>
</evidence>
<proteinExistence type="predicted"/>
<evidence type="ECO:0000256" key="2">
    <source>
        <dbReference type="SAM" id="MobiDB-lite"/>
    </source>
</evidence>
<name>A0AAD5JKE6_ACENE</name>
<keyword evidence="1" id="KW-0175">Coiled coil</keyword>
<dbReference type="Proteomes" id="UP001064489">
    <property type="component" value="Chromosome 1"/>
</dbReference>
<comment type="caution">
    <text evidence="3">The sequence shown here is derived from an EMBL/GenBank/DDBJ whole genome shotgun (WGS) entry which is preliminary data.</text>
</comment>
<organism evidence="3 4">
    <name type="scientific">Acer negundo</name>
    <name type="common">Box elder</name>
    <dbReference type="NCBI Taxonomy" id="4023"/>
    <lineage>
        <taxon>Eukaryota</taxon>
        <taxon>Viridiplantae</taxon>
        <taxon>Streptophyta</taxon>
        <taxon>Embryophyta</taxon>
        <taxon>Tracheophyta</taxon>
        <taxon>Spermatophyta</taxon>
        <taxon>Magnoliopsida</taxon>
        <taxon>eudicotyledons</taxon>
        <taxon>Gunneridae</taxon>
        <taxon>Pentapetalae</taxon>
        <taxon>rosids</taxon>
        <taxon>malvids</taxon>
        <taxon>Sapindales</taxon>
        <taxon>Sapindaceae</taxon>
        <taxon>Hippocastanoideae</taxon>
        <taxon>Acereae</taxon>
        <taxon>Acer</taxon>
    </lineage>
</organism>
<dbReference type="AlphaFoldDB" id="A0AAD5JKE6"/>
<keyword evidence="4" id="KW-1185">Reference proteome</keyword>
<evidence type="ECO:0000313" key="3">
    <source>
        <dbReference type="EMBL" id="KAI9195172.1"/>
    </source>
</evidence>
<protein>
    <submittedName>
        <fullName evidence="3">Uncharacterized protein</fullName>
    </submittedName>
</protein>
<reference evidence="3" key="2">
    <citation type="submission" date="2023-02" db="EMBL/GenBank/DDBJ databases">
        <authorList>
            <person name="Swenson N.G."/>
            <person name="Wegrzyn J.L."/>
            <person name="Mcevoy S.L."/>
        </authorList>
    </citation>
    <scope>NUCLEOTIDE SEQUENCE</scope>
    <source>
        <strain evidence="3">91603</strain>
        <tissue evidence="3">Leaf</tissue>
    </source>
</reference>
<reference evidence="3" key="1">
    <citation type="journal article" date="2022" name="Plant J.">
        <title>Strategies of tolerance reflected in two North American maple genomes.</title>
        <authorList>
            <person name="McEvoy S.L."/>
            <person name="Sezen U.U."/>
            <person name="Trouern-Trend A."/>
            <person name="McMahon S.M."/>
            <person name="Schaberg P.G."/>
            <person name="Yang J."/>
            <person name="Wegrzyn J.L."/>
            <person name="Swenson N.G."/>
        </authorList>
    </citation>
    <scope>NUCLEOTIDE SEQUENCE</scope>
    <source>
        <strain evidence="3">91603</strain>
    </source>
</reference>